<evidence type="ECO:0000259" key="5">
    <source>
        <dbReference type="Pfam" id="PF09320"/>
    </source>
</evidence>
<proteinExistence type="predicted"/>
<dbReference type="GO" id="GO:0005789">
    <property type="term" value="C:endoplasmic reticulum membrane"/>
    <property type="evidence" value="ECO:0007669"/>
    <property type="project" value="TreeGrafter"/>
</dbReference>
<name>A0AAN8WPH6_HALRR</name>
<dbReference type="PANTHER" id="PTHR43908:SF3">
    <property type="entry name" value="AT29763P-RELATED"/>
    <property type="match status" value="1"/>
</dbReference>
<dbReference type="PANTHER" id="PTHR43908">
    <property type="entry name" value="AT29763P-RELATED"/>
    <property type="match status" value="1"/>
</dbReference>
<feature type="non-terminal residue" evidence="6">
    <location>
        <position position="144"/>
    </location>
</feature>
<evidence type="ECO:0000256" key="3">
    <source>
        <dbReference type="ARBA" id="ARBA00022989"/>
    </source>
</evidence>
<reference evidence="6 7" key="1">
    <citation type="submission" date="2023-11" db="EMBL/GenBank/DDBJ databases">
        <title>Halocaridina rubra genome assembly.</title>
        <authorList>
            <person name="Smith C."/>
        </authorList>
    </citation>
    <scope>NUCLEOTIDE SEQUENCE [LARGE SCALE GENOMIC DNA]</scope>
    <source>
        <strain evidence="6">EP-1</strain>
        <tissue evidence="6">Whole</tissue>
    </source>
</reference>
<keyword evidence="7" id="KW-1185">Reference proteome</keyword>
<dbReference type="AlphaFoldDB" id="A0AAN8WPH6"/>
<evidence type="ECO:0000256" key="4">
    <source>
        <dbReference type="ARBA" id="ARBA00023136"/>
    </source>
</evidence>
<keyword evidence="4" id="KW-0472">Membrane</keyword>
<evidence type="ECO:0000313" key="6">
    <source>
        <dbReference type="EMBL" id="KAK7068717.1"/>
    </source>
</evidence>
<dbReference type="EMBL" id="JAXCGZ010017146">
    <property type="protein sequence ID" value="KAK7068717.1"/>
    <property type="molecule type" value="Genomic_DNA"/>
</dbReference>
<dbReference type="Pfam" id="PF09320">
    <property type="entry name" value="DUF1977"/>
    <property type="match status" value="1"/>
</dbReference>
<dbReference type="InterPro" id="IPR015399">
    <property type="entry name" value="DUF1977_DnaJ-like"/>
</dbReference>
<dbReference type="Proteomes" id="UP001381693">
    <property type="component" value="Unassembled WGS sequence"/>
</dbReference>
<comment type="caution">
    <text evidence="6">The sequence shown here is derived from an EMBL/GenBank/DDBJ whole genome shotgun (WGS) entry which is preliminary data.</text>
</comment>
<dbReference type="GO" id="GO:0030544">
    <property type="term" value="F:Hsp70 protein binding"/>
    <property type="evidence" value="ECO:0007669"/>
    <property type="project" value="TreeGrafter"/>
</dbReference>
<keyword evidence="2" id="KW-0812">Transmembrane</keyword>
<gene>
    <name evidence="6" type="primary">DNAJB12_2</name>
    <name evidence="6" type="ORF">SK128_026448</name>
</gene>
<evidence type="ECO:0000256" key="2">
    <source>
        <dbReference type="ARBA" id="ARBA00022692"/>
    </source>
</evidence>
<accession>A0AAN8WPH6</accession>
<dbReference type="GO" id="GO:0071218">
    <property type="term" value="P:cellular response to misfolded protein"/>
    <property type="evidence" value="ECO:0007669"/>
    <property type="project" value="TreeGrafter"/>
</dbReference>
<feature type="domain" description="DUF1977" evidence="5">
    <location>
        <begin position="78"/>
        <end position="144"/>
    </location>
</feature>
<protein>
    <submittedName>
        <fullName evidence="6">DnaJ (Hsp40), subfamily B, member 12</fullName>
    </submittedName>
</protein>
<evidence type="ECO:0000313" key="7">
    <source>
        <dbReference type="Proteomes" id="UP001381693"/>
    </source>
</evidence>
<dbReference type="InterPro" id="IPR051100">
    <property type="entry name" value="DnaJ_subfamily_B/C"/>
</dbReference>
<organism evidence="6 7">
    <name type="scientific">Halocaridina rubra</name>
    <name type="common">Hawaiian red shrimp</name>
    <dbReference type="NCBI Taxonomy" id="373956"/>
    <lineage>
        <taxon>Eukaryota</taxon>
        <taxon>Metazoa</taxon>
        <taxon>Ecdysozoa</taxon>
        <taxon>Arthropoda</taxon>
        <taxon>Crustacea</taxon>
        <taxon>Multicrustacea</taxon>
        <taxon>Malacostraca</taxon>
        <taxon>Eumalacostraca</taxon>
        <taxon>Eucarida</taxon>
        <taxon>Decapoda</taxon>
        <taxon>Pleocyemata</taxon>
        <taxon>Caridea</taxon>
        <taxon>Atyoidea</taxon>
        <taxon>Atyidae</taxon>
        <taxon>Halocaridina</taxon>
    </lineage>
</organism>
<comment type="subcellular location">
    <subcellularLocation>
        <location evidence="1">Membrane</location>
        <topology evidence="1">Single-pass membrane protein</topology>
    </subcellularLocation>
</comment>
<sequence length="144" mass="16157">MTAEELFNMFFGGGYPSGNVYVHRSGRWERSGGHGARFSASHGHHHQPAHSEQSNLSVFLQLMPLLLILLLSLASSLLSSDPTYSLSPTSKYSVQRSTSGLGISYYVKPDFSTEYQGSIRRLEQQVEEDYVSTLRNACFKEKNY</sequence>
<evidence type="ECO:0000256" key="1">
    <source>
        <dbReference type="ARBA" id="ARBA00004167"/>
    </source>
</evidence>
<keyword evidence="3" id="KW-1133">Transmembrane helix</keyword>